<dbReference type="InterPro" id="IPR011043">
    <property type="entry name" value="Gal_Oxase/kelch_b-propeller"/>
</dbReference>
<dbReference type="Pfam" id="PF07250">
    <property type="entry name" value="Glyoxal_oxid_N"/>
    <property type="match status" value="1"/>
</dbReference>
<feature type="domain" description="WSC" evidence="3">
    <location>
        <begin position="43"/>
        <end position="136"/>
    </location>
</feature>
<dbReference type="PANTHER" id="PTHR32208:SF105">
    <property type="entry name" value="COPPER RADICAL OXIDASE"/>
    <property type="match status" value="1"/>
</dbReference>
<dbReference type="SMART" id="SM00321">
    <property type="entry name" value="WSC"/>
    <property type="match status" value="4"/>
</dbReference>
<dbReference type="PROSITE" id="PS51212">
    <property type="entry name" value="WSC"/>
    <property type="match status" value="4"/>
</dbReference>
<dbReference type="CDD" id="cd02851">
    <property type="entry name" value="E_set_GO_C"/>
    <property type="match status" value="1"/>
</dbReference>
<keyword evidence="5" id="KW-1185">Reference proteome</keyword>
<sequence length="1014" mass="111107">MGKNLLIFLLTLTYLIGATPTLKTNSYLTFNKRFDEIENLPTNWFYKGCFSEPAIGKLLSNKLPSSDLQTIQSCIKQCSDNGFLTAGVEYGRECYCDKKTELSLSSVPDTECKMKCFGNANQLCGGPNRINIYQYNVKINVNPAPEKILNDLPKSLEDLLKASNIQEGWTYSGCLTEPPIGRLLKSKVLSSDSQTLQSCIQQCADKGFNAAGAEFGRECFCDNATIDLSYAAVDENECKMACPGDKTQKCGGSKRNLFQVIPTSIITSVIATETPTIPSNYKDIGCYSEGKGGRAFSRGKNLNADDMTKEKCSSFCSDLNFNFSGLENGKQCYCANFLTYGSAKISDSNCNVRCGGNSNQICGGGANGGSLNVYSFDGSLPILYNIPSVPAILPPGYSYQGCYLDPTPFRTLTFQNTKIESLTVEKCINHCKSFRLAFAGVQYGKECFCGDQIHPSATKMVEQKCSTSCEGNPGQLCGGGKLSNIFSTSETLFEYNQIEHSGTYKFLTSAPLVPIGAGLMPKGDKIIFTSSTVVGPQNNTNSYEFDYRTLKFRELHTKTDLFCGAGVVLADNYGRHLQASGWFLTALQGIRLLRPEGDWEENWQSLSLQVPRWYPTAITLPNGVLAYLGGATTANGPSQPNVELLPQKGELPIPVDILTETRGHNLYPAGIIMPSGLLYVFAGDKSTLLDWKDNFKVKRNLPLAPSHVSGFGYRTYPYSSSYVLLPLKAPHYTATFLTCGGGGGTSTDPKVSGEGGLAFDTCASINPEEENAEWIVERMPLRRVMGNMLALPDGTFLMVNGAANGVAGFAAAQNPVLGALIYDPERPIGKRFIYGGKTTIPRMYHSGATLLTDGRVLIHGSNAADPKFPPEFGLEIYYPPYLLSKKIKPTIELVESRDITFSQIFKVKVKLEYQGNVKFNIIRVDITTHGMYFDQRFIWLQHSKVDGEDTFNVAAPPNENVVVPGWYLLHAVEDDTPSESIYLRIGGDVQDIFTWPVLPPDAVFSNILTNFTLT</sequence>
<proteinExistence type="predicted"/>
<dbReference type="AlphaFoldDB" id="A0AAD5TZY2"/>
<dbReference type="InterPro" id="IPR015202">
    <property type="entry name" value="GO-like_E_set"/>
</dbReference>
<dbReference type="SUPFAM" id="SSF81296">
    <property type="entry name" value="E set domains"/>
    <property type="match status" value="1"/>
</dbReference>
<organism evidence="4 5">
    <name type="scientific">Clydaea vesicula</name>
    <dbReference type="NCBI Taxonomy" id="447962"/>
    <lineage>
        <taxon>Eukaryota</taxon>
        <taxon>Fungi</taxon>
        <taxon>Fungi incertae sedis</taxon>
        <taxon>Chytridiomycota</taxon>
        <taxon>Chytridiomycota incertae sedis</taxon>
        <taxon>Chytridiomycetes</taxon>
        <taxon>Lobulomycetales</taxon>
        <taxon>Lobulomycetaceae</taxon>
        <taxon>Clydaea</taxon>
    </lineage>
</organism>
<evidence type="ECO:0000256" key="1">
    <source>
        <dbReference type="ARBA" id="ARBA00022729"/>
    </source>
</evidence>
<evidence type="ECO:0000259" key="3">
    <source>
        <dbReference type="PROSITE" id="PS51212"/>
    </source>
</evidence>
<feature type="domain" description="WSC" evidence="3">
    <location>
        <begin position="168"/>
        <end position="264"/>
    </location>
</feature>
<dbReference type="EMBL" id="JADGJW010000371">
    <property type="protein sequence ID" value="KAJ3218621.1"/>
    <property type="molecule type" value="Genomic_DNA"/>
</dbReference>
<dbReference type="Gene3D" id="2.60.40.10">
    <property type="entry name" value="Immunoglobulins"/>
    <property type="match status" value="1"/>
</dbReference>
<dbReference type="Proteomes" id="UP001211065">
    <property type="component" value="Unassembled WGS sequence"/>
</dbReference>
<dbReference type="InterPro" id="IPR002889">
    <property type="entry name" value="WSC_carb-bd"/>
</dbReference>
<feature type="chain" id="PRO_5042228819" description="WSC domain-containing protein" evidence="2">
    <location>
        <begin position="19"/>
        <end position="1014"/>
    </location>
</feature>
<dbReference type="SUPFAM" id="SSF50965">
    <property type="entry name" value="Galactose oxidase, central domain"/>
    <property type="match status" value="1"/>
</dbReference>
<dbReference type="Gene3D" id="2.130.10.80">
    <property type="entry name" value="Galactose oxidase/kelch, beta-propeller"/>
    <property type="match status" value="1"/>
</dbReference>
<feature type="signal peptide" evidence="2">
    <location>
        <begin position="1"/>
        <end position="18"/>
    </location>
</feature>
<name>A0AAD5TZY2_9FUNG</name>
<dbReference type="PANTHER" id="PTHR32208">
    <property type="entry name" value="SECRETED PROTEIN-RELATED"/>
    <property type="match status" value="1"/>
</dbReference>
<evidence type="ECO:0000256" key="2">
    <source>
        <dbReference type="SAM" id="SignalP"/>
    </source>
</evidence>
<feature type="domain" description="WSC" evidence="3">
    <location>
        <begin position="280"/>
        <end position="377"/>
    </location>
</feature>
<dbReference type="InterPro" id="IPR037293">
    <property type="entry name" value="Gal_Oxidase_central_sf"/>
</dbReference>
<accession>A0AAD5TZY2</accession>
<reference evidence="4" key="1">
    <citation type="submission" date="2020-05" db="EMBL/GenBank/DDBJ databases">
        <title>Phylogenomic resolution of chytrid fungi.</title>
        <authorList>
            <person name="Stajich J.E."/>
            <person name="Amses K."/>
            <person name="Simmons R."/>
            <person name="Seto K."/>
            <person name="Myers J."/>
            <person name="Bonds A."/>
            <person name="Quandt C.A."/>
            <person name="Barry K."/>
            <person name="Liu P."/>
            <person name="Grigoriev I."/>
            <person name="Longcore J.E."/>
            <person name="James T.Y."/>
        </authorList>
    </citation>
    <scope>NUCLEOTIDE SEQUENCE</scope>
    <source>
        <strain evidence="4">JEL0476</strain>
    </source>
</reference>
<gene>
    <name evidence="4" type="ORF">HK099_004992</name>
</gene>
<dbReference type="InterPro" id="IPR014756">
    <property type="entry name" value="Ig_E-set"/>
</dbReference>
<feature type="non-terminal residue" evidence="4">
    <location>
        <position position="1"/>
    </location>
</feature>
<dbReference type="Pfam" id="PF01822">
    <property type="entry name" value="WSC"/>
    <property type="match status" value="4"/>
</dbReference>
<evidence type="ECO:0000313" key="4">
    <source>
        <dbReference type="EMBL" id="KAJ3218621.1"/>
    </source>
</evidence>
<evidence type="ECO:0000313" key="5">
    <source>
        <dbReference type="Proteomes" id="UP001211065"/>
    </source>
</evidence>
<comment type="caution">
    <text evidence="4">The sequence shown here is derived from an EMBL/GenBank/DDBJ whole genome shotgun (WGS) entry which is preliminary data.</text>
</comment>
<dbReference type="Pfam" id="PF09118">
    <property type="entry name" value="GO-like_E_set"/>
    <property type="match status" value="1"/>
</dbReference>
<dbReference type="InterPro" id="IPR013783">
    <property type="entry name" value="Ig-like_fold"/>
</dbReference>
<protein>
    <recommendedName>
        <fullName evidence="3">WSC domain-containing protein</fullName>
    </recommendedName>
</protein>
<dbReference type="InterPro" id="IPR009880">
    <property type="entry name" value="Glyoxal_oxidase_N"/>
</dbReference>
<feature type="domain" description="WSC" evidence="3">
    <location>
        <begin position="396"/>
        <end position="489"/>
    </location>
</feature>
<keyword evidence="1 2" id="KW-0732">Signal</keyword>